<evidence type="ECO:0000256" key="9">
    <source>
        <dbReference type="ARBA" id="ARBA00023136"/>
    </source>
</evidence>
<evidence type="ECO:0000313" key="14">
    <source>
        <dbReference type="Proteomes" id="UP001528850"/>
    </source>
</evidence>
<organism evidence="13 14">
    <name type="scientific">Luteibacter sahnii</name>
    <dbReference type="NCBI Taxonomy" id="3021977"/>
    <lineage>
        <taxon>Bacteria</taxon>
        <taxon>Pseudomonadati</taxon>
        <taxon>Pseudomonadota</taxon>
        <taxon>Gammaproteobacteria</taxon>
        <taxon>Lysobacterales</taxon>
        <taxon>Rhodanobacteraceae</taxon>
        <taxon>Luteibacter</taxon>
    </lineage>
</organism>
<feature type="transmembrane region" description="Helical" evidence="12">
    <location>
        <begin position="80"/>
        <end position="98"/>
    </location>
</feature>
<proteinExistence type="predicted"/>
<keyword evidence="8" id="KW-0350">Heme biosynthesis</keyword>
<evidence type="ECO:0000256" key="12">
    <source>
        <dbReference type="SAM" id="Phobius"/>
    </source>
</evidence>
<evidence type="ECO:0000256" key="1">
    <source>
        <dbReference type="ARBA" id="ARBA00004141"/>
    </source>
</evidence>
<reference evidence="13 14" key="1">
    <citation type="journal article" date="2024" name="Curr. Microbiol.">
        <title>Luteibacter sahnii sp. nov., A Novel Yellow-Colored Xanthomonadin Pigment Producing Probiotic Bacterium from Healthy Rice Seed Microbiome.</title>
        <authorList>
            <person name="Jaiswal G."/>
            <person name="Rana R."/>
            <person name="Nayak P.K."/>
            <person name="Chouhan R."/>
            <person name="Gandhi S.G."/>
            <person name="Patel H.K."/>
            <person name="Patil P.B."/>
        </authorList>
    </citation>
    <scope>NUCLEOTIDE SEQUENCE [LARGE SCALE GENOMIC DNA]</scope>
    <source>
        <strain evidence="13 14">PPL201</strain>
    </source>
</reference>
<dbReference type="InterPro" id="IPR050450">
    <property type="entry name" value="COX15/CtaA_HemeA_synthase"/>
</dbReference>
<feature type="transmembrane region" description="Helical" evidence="12">
    <location>
        <begin position="12"/>
        <end position="32"/>
    </location>
</feature>
<evidence type="ECO:0000256" key="11">
    <source>
        <dbReference type="ARBA" id="ARBA00023444"/>
    </source>
</evidence>
<dbReference type="InterPro" id="IPR003780">
    <property type="entry name" value="COX15/CtaA_fam"/>
</dbReference>
<evidence type="ECO:0000256" key="2">
    <source>
        <dbReference type="ARBA" id="ARBA00022475"/>
    </source>
</evidence>
<comment type="pathway">
    <text evidence="11">Porphyrin-containing compound metabolism.</text>
</comment>
<evidence type="ECO:0000256" key="5">
    <source>
        <dbReference type="ARBA" id="ARBA00022989"/>
    </source>
</evidence>
<keyword evidence="9 12" id="KW-0472">Membrane</keyword>
<keyword evidence="7" id="KW-0408">Iron</keyword>
<dbReference type="Pfam" id="PF02628">
    <property type="entry name" value="COX15-CtaA"/>
    <property type="match status" value="1"/>
</dbReference>
<dbReference type="EMBL" id="JARJJS010000007">
    <property type="protein sequence ID" value="MDF4026848.1"/>
    <property type="molecule type" value="Genomic_DNA"/>
</dbReference>
<feature type="transmembrane region" description="Helical" evidence="12">
    <location>
        <begin position="351"/>
        <end position="371"/>
    </location>
</feature>
<keyword evidence="14" id="KW-1185">Reference proteome</keyword>
<keyword evidence="3 12" id="KW-0812">Transmembrane</keyword>
<feature type="transmembrane region" description="Helical" evidence="12">
    <location>
        <begin position="184"/>
        <end position="205"/>
    </location>
</feature>
<evidence type="ECO:0000256" key="8">
    <source>
        <dbReference type="ARBA" id="ARBA00023133"/>
    </source>
</evidence>
<comment type="caution">
    <text evidence="13">The sequence shown here is derived from an EMBL/GenBank/DDBJ whole genome shotgun (WGS) entry which is preliminary data.</text>
</comment>
<feature type="transmembrane region" description="Helical" evidence="12">
    <location>
        <begin position="293"/>
        <end position="312"/>
    </location>
</feature>
<keyword evidence="10" id="KW-1015">Disulfide bond</keyword>
<evidence type="ECO:0000256" key="10">
    <source>
        <dbReference type="ARBA" id="ARBA00023157"/>
    </source>
</evidence>
<accession>A0ABT6BGF6</accession>
<feature type="transmembrane region" description="Helical" evidence="12">
    <location>
        <begin position="324"/>
        <end position="345"/>
    </location>
</feature>
<dbReference type="Proteomes" id="UP001528850">
    <property type="component" value="Unassembled WGS sequence"/>
</dbReference>
<dbReference type="PANTHER" id="PTHR35457:SF1">
    <property type="entry name" value="HEME A SYNTHASE"/>
    <property type="match status" value="1"/>
</dbReference>
<name>A0ABT6BGF6_9GAMM</name>
<evidence type="ECO:0000256" key="4">
    <source>
        <dbReference type="ARBA" id="ARBA00022723"/>
    </source>
</evidence>
<evidence type="ECO:0000256" key="7">
    <source>
        <dbReference type="ARBA" id="ARBA00023004"/>
    </source>
</evidence>
<keyword evidence="4" id="KW-0479">Metal-binding</keyword>
<dbReference type="PANTHER" id="PTHR35457">
    <property type="entry name" value="HEME A SYNTHASE"/>
    <property type="match status" value="1"/>
</dbReference>
<protein>
    <submittedName>
        <fullName evidence="13">COX15/CtaA family protein</fullName>
    </submittedName>
</protein>
<keyword evidence="2" id="KW-1003">Cell membrane</keyword>
<evidence type="ECO:0000313" key="13">
    <source>
        <dbReference type="EMBL" id="MDF4026848.1"/>
    </source>
</evidence>
<evidence type="ECO:0000256" key="3">
    <source>
        <dbReference type="ARBA" id="ARBA00022692"/>
    </source>
</evidence>
<sequence length="383" mass="40913">MSPRALKTLRTLALLAAIFAFCIVMFGAFVRLSNAGLSCPDWPTCYGKVTWPGHAQDIAQANQAFPDRPYETHKAWREQVHRFLAGGLGLMVLAIALVSAWGRRVTVAGIVAAAVFAAAGVVLYVRGEHVVSSVLSVLAIALPLIAAFTLDRPGAWRVGVAALAVIIFQAMLGMWTVTLLVKPIVVTGHLLGGLATFGLLAWAALRWWRVGTPDDRYAALRAPVVVGIAVLVCQITLGGWTSSNYAALACGTDFPKCLGQWWPATDFHEGFVLWRGVGVNYEGGVLDMAARSAIQVAHRIGALVTFCYLAWLSHRLARRGLRRIGIAVGAVLVVQVLLGIGNVHLGLPLPVATAHNGVAALLLFTLLAALARTQRLPATRETL</sequence>
<feature type="transmembrane region" description="Helical" evidence="12">
    <location>
        <begin position="217"/>
        <end position="237"/>
    </location>
</feature>
<gene>
    <name evidence="13" type="ORF">P3W24_17880</name>
</gene>
<feature type="transmembrane region" description="Helical" evidence="12">
    <location>
        <begin position="105"/>
        <end position="124"/>
    </location>
</feature>
<feature type="transmembrane region" description="Helical" evidence="12">
    <location>
        <begin position="130"/>
        <end position="148"/>
    </location>
</feature>
<feature type="transmembrane region" description="Helical" evidence="12">
    <location>
        <begin position="155"/>
        <end position="178"/>
    </location>
</feature>
<evidence type="ECO:0000256" key="6">
    <source>
        <dbReference type="ARBA" id="ARBA00023002"/>
    </source>
</evidence>
<keyword evidence="5 12" id="KW-1133">Transmembrane helix</keyword>
<keyword evidence="6" id="KW-0560">Oxidoreductase</keyword>
<comment type="subcellular location">
    <subcellularLocation>
        <location evidence="1">Membrane</location>
        <topology evidence="1">Multi-pass membrane protein</topology>
    </subcellularLocation>
</comment>